<reference evidence="1" key="1">
    <citation type="submission" date="2019-12" db="EMBL/GenBank/DDBJ databases">
        <title>Comparative genomics gives insights into the taxonomy of the Azoarcus-Aromatoleum group and reveals separate origins of nif in the plant-associated Azoarcus and non-plant-associated Aromatoleum sub-groups.</title>
        <authorList>
            <person name="Lafos M."/>
            <person name="Maluk M."/>
            <person name="Batista M."/>
            <person name="Junghare M."/>
            <person name="Carmona M."/>
            <person name="Faoro H."/>
            <person name="Cruz L.M."/>
            <person name="Battistoni F."/>
            <person name="De Souza E."/>
            <person name="Pedrosa F."/>
            <person name="Chen W.-M."/>
            <person name="Poole P.S."/>
            <person name="Dixon R.A."/>
            <person name="James E.K."/>
        </authorList>
    </citation>
    <scope>NUCLEOTIDE SEQUENCE</scope>
    <source>
        <strain evidence="1">NSC3</strain>
    </source>
</reference>
<evidence type="ECO:0000313" key="1">
    <source>
        <dbReference type="EMBL" id="NMG03425.1"/>
    </source>
</evidence>
<accession>A0A972F8B2</accession>
<sequence length="123" mass="13781">MRVEGKIATWLDTVAATHFHHAPVEARLHPISGSQQLGDADPEQQCYAISVDGRWLCSSNGRITILKGLKSARRFLDLLDLSGYQNGEPAQFEIDCTTSAHCMAFDKRRGLRNCTRLFQDHPI</sequence>
<protein>
    <submittedName>
        <fullName evidence="1">Uncharacterized protein</fullName>
    </submittedName>
</protein>
<dbReference type="EMBL" id="WTVM01000056">
    <property type="protein sequence ID" value="NMG03425.1"/>
    <property type="molecule type" value="Genomic_DNA"/>
</dbReference>
<dbReference type="RefSeq" id="WP_168988174.1">
    <property type="nucleotide sequence ID" value="NZ_CAWPHM010000282.1"/>
</dbReference>
<gene>
    <name evidence="1" type="ORF">GPA21_10640</name>
</gene>
<comment type="caution">
    <text evidence="1">The sequence shown here is derived from an EMBL/GenBank/DDBJ whole genome shotgun (WGS) entry which is preliminary data.</text>
</comment>
<keyword evidence="2" id="KW-1185">Reference proteome</keyword>
<organism evidence="1 2">
    <name type="scientific">Azoarcus taiwanensis</name>
    <dbReference type="NCBI Taxonomy" id="666964"/>
    <lineage>
        <taxon>Bacteria</taxon>
        <taxon>Pseudomonadati</taxon>
        <taxon>Pseudomonadota</taxon>
        <taxon>Betaproteobacteria</taxon>
        <taxon>Rhodocyclales</taxon>
        <taxon>Zoogloeaceae</taxon>
        <taxon>Azoarcus</taxon>
    </lineage>
</organism>
<dbReference type="AlphaFoldDB" id="A0A972F8B2"/>
<evidence type="ECO:0000313" key="2">
    <source>
        <dbReference type="Proteomes" id="UP000599523"/>
    </source>
</evidence>
<proteinExistence type="predicted"/>
<dbReference type="Proteomes" id="UP000599523">
    <property type="component" value="Unassembled WGS sequence"/>
</dbReference>
<name>A0A972F8B2_9RHOO</name>